<evidence type="ECO:0000313" key="3">
    <source>
        <dbReference type="Proteomes" id="UP000663842"/>
    </source>
</evidence>
<feature type="non-terminal residue" evidence="1">
    <location>
        <position position="1"/>
    </location>
</feature>
<gene>
    <name evidence="2" type="ORF">GIL414_LOCUS30099</name>
    <name evidence="1" type="ORF">UXM345_LOCUS34895</name>
</gene>
<accession>A0A820JKP0</accession>
<evidence type="ECO:0000313" key="1">
    <source>
        <dbReference type="EMBL" id="CAF4329086.1"/>
    </source>
</evidence>
<dbReference type="AlphaFoldDB" id="A0A820JKP0"/>
<organism evidence="1 3">
    <name type="scientific">Rotaria magnacalcarata</name>
    <dbReference type="NCBI Taxonomy" id="392030"/>
    <lineage>
        <taxon>Eukaryota</taxon>
        <taxon>Metazoa</taxon>
        <taxon>Spiralia</taxon>
        <taxon>Gnathifera</taxon>
        <taxon>Rotifera</taxon>
        <taxon>Eurotatoria</taxon>
        <taxon>Bdelloidea</taxon>
        <taxon>Philodinida</taxon>
        <taxon>Philodinidae</taxon>
        <taxon>Rotaria</taxon>
    </lineage>
</organism>
<reference evidence="1" key="1">
    <citation type="submission" date="2021-02" db="EMBL/GenBank/DDBJ databases">
        <authorList>
            <person name="Nowell W R."/>
        </authorList>
    </citation>
    <scope>NUCLEOTIDE SEQUENCE</scope>
</reference>
<protein>
    <submittedName>
        <fullName evidence="1">Uncharacterized protein</fullName>
    </submittedName>
</protein>
<dbReference type="EMBL" id="CAJOBF010013372">
    <property type="protein sequence ID" value="CAF4329086.1"/>
    <property type="molecule type" value="Genomic_DNA"/>
</dbReference>
<dbReference type="Proteomes" id="UP000663842">
    <property type="component" value="Unassembled WGS sequence"/>
</dbReference>
<proteinExistence type="predicted"/>
<dbReference type="EMBL" id="CAJOBJ010056618">
    <property type="protein sequence ID" value="CAF4399658.1"/>
    <property type="molecule type" value="Genomic_DNA"/>
</dbReference>
<evidence type="ECO:0000313" key="2">
    <source>
        <dbReference type="EMBL" id="CAF4399658.1"/>
    </source>
</evidence>
<dbReference type="Proteomes" id="UP000681720">
    <property type="component" value="Unassembled WGS sequence"/>
</dbReference>
<name>A0A820JKP0_9BILA</name>
<comment type="caution">
    <text evidence="1">The sequence shown here is derived from an EMBL/GenBank/DDBJ whole genome shotgun (WGS) entry which is preliminary data.</text>
</comment>
<sequence>QFKEIHFEYINSICWLKGTYYLPTDEITIPDRSKPRINRM</sequence>